<organism evidence="2 3">
    <name type="scientific">Pelovirga terrestris</name>
    <dbReference type="NCBI Taxonomy" id="2771352"/>
    <lineage>
        <taxon>Bacteria</taxon>
        <taxon>Pseudomonadati</taxon>
        <taxon>Thermodesulfobacteriota</taxon>
        <taxon>Desulfuromonadia</taxon>
        <taxon>Geobacterales</taxon>
        <taxon>Geobacteraceae</taxon>
        <taxon>Pelovirga</taxon>
    </lineage>
</organism>
<dbReference type="SUPFAM" id="SSF82649">
    <property type="entry name" value="SufE/NifU"/>
    <property type="match status" value="1"/>
</dbReference>
<dbReference type="Pfam" id="PF01592">
    <property type="entry name" value="NifU_N"/>
    <property type="match status" value="1"/>
</dbReference>
<dbReference type="GO" id="GO:0051536">
    <property type="term" value="F:iron-sulfur cluster binding"/>
    <property type="evidence" value="ECO:0007669"/>
    <property type="project" value="InterPro"/>
</dbReference>
<evidence type="ECO:0000313" key="3">
    <source>
        <dbReference type="Proteomes" id="UP000632828"/>
    </source>
</evidence>
<dbReference type="GO" id="GO:0005506">
    <property type="term" value="F:iron ion binding"/>
    <property type="evidence" value="ECO:0007669"/>
    <property type="project" value="InterPro"/>
</dbReference>
<dbReference type="RefSeq" id="WP_191154000.1">
    <property type="nucleotide sequence ID" value="NZ_JACWUN010000003.1"/>
</dbReference>
<dbReference type="Gene3D" id="3.90.1010.10">
    <property type="match status" value="1"/>
</dbReference>
<protein>
    <submittedName>
        <fullName evidence="2">Nitrogen fixation protein NifQ</fullName>
    </submittedName>
</protein>
<proteinExistence type="predicted"/>
<dbReference type="Pfam" id="PF04891">
    <property type="entry name" value="NifQ"/>
    <property type="match status" value="1"/>
</dbReference>
<name>A0A8J6QTX4_9BACT</name>
<dbReference type="PANTHER" id="PTHR10093">
    <property type="entry name" value="IRON-SULFUR CLUSTER ASSEMBLY ENZYME NIFU HOMOLOG"/>
    <property type="match status" value="1"/>
</dbReference>
<evidence type="ECO:0000259" key="1">
    <source>
        <dbReference type="Pfam" id="PF01592"/>
    </source>
</evidence>
<dbReference type="InterPro" id="IPR006975">
    <property type="entry name" value="NifQ"/>
</dbReference>
<dbReference type="EMBL" id="JACWUN010000003">
    <property type="protein sequence ID" value="MBD1399725.1"/>
    <property type="molecule type" value="Genomic_DNA"/>
</dbReference>
<feature type="domain" description="NIF system FeS cluster assembly NifU N-terminal" evidence="1">
    <location>
        <begin position="4"/>
        <end position="121"/>
    </location>
</feature>
<reference evidence="2" key="1">
    <citation type="submission" date="2020-09" db="EMBL/GenBank/DDBJ databases">
        <title>Pelobacter alkaliphilus sp. nov., a novel anaerobic arsenate-reducing bacterium from terrestrial mud volcano.</title>
        <authorList>
            <person name="Khomyakova M.A."/>
            <person name="Merkel A.Y."/>
            <person name="Slobodkin A.I."/>
        </authorList>
    </citation>
    <scope>NUCLEOTIDE SEQUENCE</scope>
    <source>
        <strain evidence="2">M08fum</strain>
    </source>
</reference>
<evidence type="ECO:0000313" key="2">
    <source>
        <dbReference type="EMBL" id="MBD1399725.1"/>
    </source>
</evidence>
<dbReference type="GO" id="GO:0016226">
    <property type="term" value="P:iron-sulfur cluster assembly"/>
    <property type="evidence" value="ECO:0007669"/>
    <property type="project" value="InterPro"/>
</dbReference>
<dbReference type="Proteomes" id="UP000632828">
    <property type="component" value="Unassembled WGS sequence"/>
</dbReference>
<sequence length="338" mass="36713">MSGYSEQILRYADNPHHVGELAGADGIGEVGLGAEERGARIAVRFFIKTAGRQVEMVRFQAFGCGYTIAACAAAAELAENTSMNEVLRISREAINARLGGLPVDRFYCADLAVEALRAAVAGSERQGERVTGNLARHQDHAGPRVRSDHPRYRQLMDSACSEDMVAADRHLLACLSAVMEEDGCPPEIALGLTSQQFISLWQNYFPDIDLDVAADISASRVSSAVSMDPELVSLLLGFIPAAHEPANRLSGTLLAHILAARAARPGHLWVAMGLFERAELGAAIKRHLPALFAANHQGMRWKRFFYKQICEQQGGLLCKSPVCGECSEYELCFNDGEP</sequence>
<comment type="caution">
    <text evidence="2">The sequence shown here is derived from an EMBL/GenBank/DDBJ whole genome shotgun (WGS) entry which is preliminary data.</text>
</comment>
<gene>
    <name evidence="2" type="ORF">ICT70_03485</name>
</gene>
<accession>A0A8J6QTX4</accession>
<dbReference type="InterPro" id="IPR002871">
    <property type="entry name" value="NIF_FeS_clus_asmbl_NifU_N"/>
</dbReference>
<dbReference type="GO" id="GO:0009399">
    <property type="term" value="P:nitrogen fixation"/>
    <property type="evidence" value="ECO:0007669"/>
    <property type="project" value="InterPro"/>
</dbReference>
<dbReference type="GO" id="GO:0030151">
    <property type="term" value="F:molybdenum ion binding"/>
    <property type="evidence" value="ECO:0007669"/>
    <property type="project" value="InterPro"/>
</dbReference>
<keyword evidence="3" id="KW-1185">Reference proteome</keyword>
<dbReference type="AlphaFoldDB" id="A0A8J6QTX4"/>